<evidence type="ECO:0000313" key="1">
    <source>
        <dbReference type="EMBL" id="KAK7373069.1"/>
    </source>
</evidence>
<protein>
    <submittedName>
        <fullName evidence="1">Uncharacterized protein</fullName>
    </submittedName>
</protein>
<sequence length="161" mass="17889">MCLRVMSQSEVNLNRLNGIHDSVQGVSSNPSIGFVSLLTSLDSNLKFDTTEVHLRVSHEACSTTTSSKPQSNGQPQWAFHSYALHHSGQNTLFWPNAEEFDRLVQYPGDETLFSTHSEETDEEIHEGAPLLPHFTHTSCSSTILLKHCTFDCGIRIGKCSL</sequence>
<accession>A0AAN9RIR5</accession>
<reference evidence="1 2" key="1">
    <citation type="submission" date="2024-01" db="EMBL/GenBank/DDBJ databases">
        <title>The genomes of 5 underutilized Papilionoideae crops provide insights into root nodulation and disease resistanc.</title>
        <authorList>
            <person name="Jiang F."/>
        </authorList>
    </citation>
    <scope>NUCLEOTIDE SEQUENCE [LARGE SCALE GENOMIC DNA]</scope>
    <source>
        <strain evidence="1">JINMINGXINNONG_FW02</strain>
        <tissue evidence="1">Leaves</tissue>
    </source>
</reference>
<evidence type="ECO:0000313" key="2">
    <source>
        <dbReference type="Proteomes" id="UP001374584"/>
    </source>
</evidence>
<dbReference type="Proteomes" id="UP001374584">
    <property type="component" value="Unassembled WGS sequence"/>
</dbReference>
<comment type="caution">
    <text evidence="1">The sequence shown here is derived from an EMBL/GenBank/DDBJ whole genome shotgun (WGS) entry which is preliminary data.</text>
</comment>
<dbReference type="EMBL" id="JAYMYR010000003">
    <property type="protein sequence ID" value="KAK7373069.1"/>
    <property type="molecule type" value="Genomic_DNA"/>
</dbReference>
<gene>
    <name evidence="1" type="ORF">VNO80_06465</name>
</gene>
<proteinExistence type="predicted"/>
<name>A0AAN9RIR5_PHACN</name>
<keyword evidence="2" id="KW-1185">Reference proteome</keyword>
<dbReference type="AlphaFoldDB" id="A0AAN9RIR5"/>
<organism evidence="1 2">
    <name type="scientific">Phaseolus coccineus</name>
    <name type="common">Scarlet runner bean</name>
    <name type="synonym">Phaseolus multiflorus</name>
    <dbReference type="NCBI Taxonomy" id="3886"/>
    <lineage>
        <taxon>Eukaryota</taxon>
        <taxon>Viridiplantae</taxon>
        <taxon>Streptophyta</taxon>
        <taxon>Embryophyta</taxon>
        <taxon>Tracheophyta</taxon>
        <taxon>Spermatophyta</taxon>
        <taxon>Magnoliopsida</taxon>
        <taxon>eudicotyledons</taxon>
        <taxon>Gunneridae</taxon>
        <taxon>Pentapetalae</taxon>
        <taxon>rosids</taxon>
        <taxon>fabids</taxon>
        <taxon>Fabales</taxon>
        <taxon>Fabaceae</taxon>
        <taxon>Papilionoideae</taxon>
        <taxon>50 kb inversion clade</taxon>
        <taxon>NPAAA clade</taxon>
        <taxon>indigoferoid/millettioid clade</taxon>
        <taxon>Phaseoleae</taxon>
        <taxon>Phaseolus</taxon>
    </lineage>
</organism>